<dbReference type="SMART" id="SM00116">
    <property type="entry name" value="CBS"/>
    <property type="match status" value="2"/>
</dbReference>
<dbReference type="PANTHER" id="PTHR42745">
    <property type="match status" value="1"/>
</dbReference>
<dbReference type="InterPro" id="IPR000644">
    <property type="entry name" value="CBS_dom"/>
</dbReference>
<evidence type="ECO:0000256" key="1">
    <source>
        <dbReference type="ARBA" id="ARBA00008165"/>
    </source>
</evidence>
<keyword evidence="9" id="KW-1185">Reference proteome</keyword>
<evidence type="ECO:0000256" key="3">
    <source>
        <dbReference type="ARBA" id="ARBA00023122"/>
    </source>
</evidence>
<accession>A0ABW2IMM1</accession>
<dbReference type="CDD" id="cd04604">
    <property type="entry name" value="CBS_pair_SIS_assoc"/>
    <property type="match status" value="1"/>
</dbReference>
<dbReference type="EMBL" id="JBHTBR010000005">
    <property type="protein sequence ID" value="MFC7292126.1"/>
    <property type="molecule type" value="Genomic_DNA"/>
</dbReference>
<dbReference type="Pfam" id="PF00571">
    <property type="entry name" value="CBS"/>
    <property type="match status" value="2"/>
</dbReference>
<proteinExistence type="inferred from homology"/>
<dbReference type="InterPro" id="IPR001347">
    <property type="entry name" value="SIS_dom"/>
</dbReference>
<dbReference type="Gene3D" id="3.10.580.10">
    <property type="entry name" value="CBS-domain"/>
    <property type="match status" value="1"/>
</dbReference>
<organism evidence="8 9">
    <name type="scientific">Hirschia litorea</name>
    <dbReference type="NCBI Taxonomy" id="1199156"/>
    <lineage>
        <taxon>Bacteria</taxon>
        <taxon>Pseudomonadati</taxon>
        <taxon>Pseudomonadota</taxon>
        <taxon>Alphaproteobacteria</taxon>
        <taxon>Hyphomonadales</taxon>
        <taxon>Hyphomonadaceae</taxon>
        <taxon>Hirschia</taxon>
    </lineage>
</organism>
<dbReference type="PIRSF" id="PIRSF004692">
    <property type="entry name" value="KdsD_KpsF"/>
    <property type="match status" value="1"/>
</dbReference>
<evidence type="ECO:0000259" key="7">
    <source>
        <dbReference type="PROSITE" id="PS51464"/>
    </source>
</evidence>
<keyword evidence="3 5" id="KW-0129">CBS domain</keyword>
<evidence type="ECO:0000259" key="6">
    <source>
        <dbReference type="PROSITE" id="PS51371"/>
    </source>
</evidence>
<dbReference type="Gene3D" id="3.40.50.10490">
    <property type="entry name" value="Glucose-6-phosphate isomerase like protein, domain 1"/>
    <property type="match status" value="1"/>
</dbReference>
<dbReference type="NCBIfam" id="TIGR00393">
    <property type="entry name" value="kpsF"/>
    <property type="match status" value="1"/>
</dbReference>
<dbReference type="Proteomes" id="UP001596492">
    <property type="component" value="Unassembled WGS sequence"/>
</dbReference>
<dbReference type="RefSeq" id="WP_382167366.1">
    <property type="nucleotide sequence ID" value="NZ_JBHTBR010000005.1"/>
</dbReference>
<dbReference type="InterPro" id="IPR046342">
    <property type="entry name" value="CBS_dom_sf"/>
</dbReference>
<feature type="domain" description="CBS" evidence="6">
    <location>
        <begin position="274"/>
        <end position="325"/>
    </location>
</feature>
<evidence type="ECO:0000313" key="8">
    <source>
        <dbReference type="EMBL" id="MFC7292126.1"/>
    </source>
</evidence>
<name>A0ABW2IMM1_9PROT</name>
<sequence>MTSSSNTASNADIATARRVLSMEAEALNLMANSLDDRFVQAVETCLGATGRVIVSGVGKSGHVARKIAATLASTGTPSIFVHPTEASHGDLGMIAKGDVVIAMSRSGETSELSDIIHYTRRFQIPLISICAKAESTLAKAADISLLIPDGPEACSLTSAPTTSTTLTIALGDALAVALLERKGFKAEDFRVFHPGGKLGAMLKTVTDLMHTGDELPLVQTGATLSEALNVLSQKGWGCVGITDANGAFIGMLTDGDVRRLVTSGKTVSTVDEAMTRSPITANTKTLASTLLNTLNEKRFTQMFILEDNKPVGVIHMHDLLKAGVS</sequence>
<feature type="domain" description="SIS" evidence="7">
    <location>
        <begin position="42"/>
        <end position="184"/>
    </location>
</feature>
<dbReference type="PROSITE" id="PS51464">
    <property type="entry name" value="SIS"/>
    <property type="match status" value="1"/>
</dbReference>
<dbReference type="InterPro" id="IPR046348">
    <property type="entry name" value="SIS_dom_sf"/>
</dbReference>
<comment type="caution">
    <text evidence="8">The sequence shown here is derived from an EMBL/GenBank/DDBJ whole genome shotgun (WGS) entry which is preliminary data.</text>
</comment>
<keyword evidence="2" id="KW-0677">Repeat</keyword>
<comment type="similarity">
    <text evidence="1 4">Belongs to the SIS family. GutQ/KpsF subfamily.</text>
</comment>
<dbReference type="PANTHER" id="PTHR42745:SF1">
    <property type="entry name" value="ARABINOSE 5-PHOSPHATE ISOMERASE KDSD"/>
    <property type="match status" value="1"/>
</dbReference>
<dbReference type="SUPFAM" id="SSF53697">
    <property type="entry name" value="SIS domain"/>
    <property type="match status" value="1"/>
</dbReference>
<evidence type="ECO:0000256" key="5">
    <source>
        <dbReference type="PROSITE-ProRule" id="PRU00703"/>
    </source>
</evidence>
<feature type="domain" description="CBS" evidence="6">
    <location>
        <begin position="209"/>
        <end position="267"/>
    </location>
</feature>
<dbReference type="PROSITE" id="PS51371">
    <property type="entry name" value="CBS"/>
    <property type="match status" value="2"/>
</dbReference>
<dbReference type="CDD" id="cd05014">
    <property type="entry name" value="SIS_Kpsf"/>
    <property type="match status" value="1"/>
</dbReference>
<dbReference type="Pfam" id="PF01380">
    <property type="entry name" value="SIS"/>
    <property type="match status" value="1"/>
</dbReference>
<evidence type="ECO:0000313" key="9">
    <source>
        <dbReference type="Proteomes" id="UP001596492"/>
    </source>
</evidence>
<protein>
    <submittedName>
        <fullName evidence="8">SIS domain-containing protein</fullName>
    </submittedName>
</protein>
<evidence type="ECO:0000256" key="2">
    <source>
        <dbReference type="ARBA" id="ARBA00022737"/>
    </source>
</evidence>
<gene>
    <name evidence="8" type="ORF">ACFQS8_10905</name>
</gene>
<dbReference type="InterPro" id="IPR004800">
    <property type="entry name" value="KdsD/KpsF-type"/>
</dbReference>
<dbReference type="InterPro" id="IPR035474">
    <property type="entry name" value="SIS_Kpsf"/>
</dbReference>
<reference evidence="9" key="1">
    <citation type="journal article" date="2019" name="Int. J. Syst. Evol. Microbiol.">
        <title>The Global Catalogue of Microorganisms (GCM) 10K type strain sequencing project: providing services to taxonomists for standard genome sequencing and annotation.</title>
        <authorList>
            <consortium name="The Broad Institute Genomics Platform"/>
            <consortium name="The Broad Institute Genome Sequencing Center for Infectious Disease"/>
            <person name="Wu L."/>
            <person name="Ma J."/>
        </authorList>
    </citation>
    <scope>NUCLEOTIDE SEQUENCE [LARGE SCALE GENOMIC DNA]</scope>
    <source>
        <strain evidence="9">CCUG 51308</strain>
    </source>
</reference>
<evidence type="ECO:0000256" key="4">
    <source>
        <dbReference type="PIRNR" id="PIRNR004692"/>
    </source>
</evidence>
<dbReference type="InterPro" id="IPR050986">
    <property type="entry name" value="GutQ/KpsF_isomerases"/>
</dbReference>